<name>A0ACC2VL72_9TREE</name>
<comment type="caution">
    <text evidence="1">The sequence shown here is derived from an EMBL/GenBank/DDBJ whole genome shotgun (WGS) entry which is preliminary data.</text>
</comment>
<dbReference type="EMBL" id="JASBWR010000067">
    <property type="protein sequence ID" value="KAJ9100027.1"/>
    <property type="molecule type" value="Genomic_DNA"/>
</dbReference>
<proteinExistence type="predicted"/>
<reference evidence="1" key="1">
    <citation type="submission" date="2023-04" db="EMBL/GenBank/DDBJ databases">
        <title>Draft Genome sequencing of Naganishia species isolated from polar environments using Oxford Nanopore Technology.</title>
        <authorList>
            <person name="Leo P."/>
            <person name="Venkateswaran K."/>
        </authorList>
    </citation>
    <scope>NUCLEOTIDE SEQUENCE</scope>
    <source>
        <strain evidence="1">MNA-CCFEE 5261</strain>
    </source>
</reference>
<evidence type="ECO:0000313" key="2">
    <source>
        <dbReference type="Proteomes" id="UP001241377"/>
    </source>
</evidence>
<sequence>MERTSLQCRLSTTQSRPKSSIWYSKKMFYTEGWKAESPKPGNSNHLLVDSHPEMYYQPPQPVEYHTRTQQPQPANGPYQPVHESELSRTVNPAQVYTSRAPMHFNNDISMSSIQPLMSEKEAQGTLESPFTSKVLRREYDNGGSRSGFSALPSSSPRHPPPAMVEVENEPPTVPEESVKPVLPPLPKRVDQPPRPQNAWILYRSDRLRAIAAGEHIPGLLAVLEEHSLVRAPELNEQKPPNGKESPSSAEGGRFQLFKDAEPSPPVTTSDQLEDNAEESRNKYRRALLQADISKVISMMWRRECQDVKSKYESMAEAKKLEVCSDQSSPY</sequence>
<organism evidence="1 2">
    <name type="scientific">Naganishia cerealis</name>
    <dbReference type="NCBI Taxonomy" id="610337"/>
    <lineage>
        <taxon>Eukaryota</taxon>
        <taxon>Fungi</taxon>
        <taxon>Dikarya</taxon>
        <taxon>Basidiomycota</taxon>
        <taxon>Agaricomycotina</taxon>
        <taxon>Tremellomycetes</taxon>
        <taxon>Filobasidiales</taxon>
        <taxon>Filobasidiaceae</taxon>
        <taxon>Naganishia</taxon>
    </lineage>
</organism>
<evidence type="ECO:0000313" key="1">
    <source>
        <dbReference type="EMBL" id="KAJ9100027.1"/>
    </source>
</evidence>
<protein>
    <submittedName>
        <fullName evidence="1">Uncharacterized protein</fullName>
    </submittedName>
</protein>
<gene>
    <name evidence="1" type="ORF">QFC19_005845</name>
</gene>
<accession>A0ACC2VL72</accession>
<keyword evidence="2" id="KW-1185">Reference proteome</keyword>
<dbReference type="Proteomes" id="UP001241377">
    <property type="component" value="Unassembled WGS sequence"/>
</dbReference>